<accession>G7V9Z2</accession>
<organism evidence="7 8">
    <name type="scientific">Thermovirga lienii (strain ATCC BAA-1197 / DSM 17291 / Cas60314)</name>
    <dbReference type="NCBI Taxonomy" id="580340"/>
    <lineage>
        <taxon>Bacteria</taxon>
        <taxon>Thermotogati</taxon>
        <taxon>Synergistota</taxon>
        <taxon>Synergistia</taxon>
        <taxon>Synergistales</taxon>
        <taxon>Thermovirgaceae</taxon>
        <taxon>Thermovirga</taxon>
    </lineage>
</organism>
<dbReference type="PROSITE" id="PS51687">
    <property type="entry name" value="SAM_MT_RNA_M5U"/>
    <property type="match status" value="1"/>
</dbReference>
<feature type="binding site" evidence="4">
    <location>
        <position position="385"/>
    </location>
    <ligand>
        <name>S-adenosyl-L-methionine</name>
        <dbReference type="ChEBI" id="CHEBI:59789"/>
    </ligand>
</feature>
<proteinExistence type="inferred from homology"/>
<dbReference type="PROSITE" id="PS50926">
    <property type="entry name" value="TRAM"/>
    <property type="match status" value="1"/>
</dbReference>
<dbReference type="PANTHER" id="PTHR11061:SF30">
    <property type="entry name" value="TRNA (URACIL(54)-C(5))-METHYLTRANSFERASE"/>
    <property type="match status" value="1"/>
</dbReference>
<dbReference type="InterPro" id="IPR029063">
    <property type="entry name" value="SAM-dependent_MTases_sf"/>
</dbReference>
<dbReference type="NCBIfam" id="TIGR00479">
    <property type="entry name" value="rumA"/>
    <property type="match status" value="1"/>
</dbReference>
<evidence type="ECO:0000256" key="2">
    <source>
        <dbReference type="ARBA" id="ARBA00022679"/>
    </source>
</evidence>
<dbReference type="HOGENOM" id="CLU_014689_7_0_0"/>
<keyword evidence="2 4" id="KW-0808">Transferase</keyword>
<feature type="active site" evidence="5">
    <location>
        <position position="412"/>
    </location>
</feature>
<evidence type="ECO:0000256" key="4">
    <source>
        <dbReference type="PROSITE-ProRule" id="PRU01024"/>
    </source>
</evidence>
<dbReference type="PROSITE" id="PS01231">
    <property type="entry name" value="TRMA_2"/>
    <property type="match status" value="1"/>
</dbReference>
<dbReference type="eggNOG" id="COG2265">
    <property type="taxonomic scope" value="Bacteria"/>
</dbReference>
<sequence length="467" mass="52521">MKLHVGEKIKVSVDSINSQGDGVARFGEERFVFFVPGALPGEEVEGIVRILKRHYGVMELTDVLTPCVNRVIPKCSWYGLCGGCSLQHADYAMQLEIKKRIVFDAFMKTVGKEHLDKIQDCVPSPKKWCYRNKASFPVKRGKKNLNVGFYMKGSHRIIPINSCCILEEGIDYIYRRLLENLSYLGIEGYDEKKGTGILRHLVLRRTARGDKAVILVLRNFGKKEERSLRSFMQRVSEMLGKDISFYVNVNPHKGNRIFGERTIAIKGKEGLSESICGKRLFFGPTSFFQVNRDIAELLFQEVKNALEISGADHVTELYCGVGAITVTYGKNVKSVTAVESWPESVLFLRKNIKLNKLNNVRVLEGDVEEFAPDALFGEDKVVLLDPPRSGCAKGVLEGIIERRPKAVIYVSCNPATLARDVSILMNGGYELSFVKPFDMFPMTAHVESMALLTREKLQIARYDKGCS</sequence>
<dbReference type="InterPro" id="IPR030390">
    <property type="entry name" value="MeTrfase_TrmA_AS"/>
</dbReference>
<protein>
    <submittedName>
        <fullName evidence="7">23S rRNA m(5)U-1939 methyltransferase</fullName>
        <ecNumber evidence="7">2.1.1.-</ecNumber>
    </submittedName>
</protein>
<dbReference type="Pfam" id="PF01938">
    <property type="entry name" value="TRAM"/>
    <property type="match status" value="1"/>
</dbReference>
<reference evidence="7 8" key="2">
    <citation type="journal article" date="2012" name="Stand. Genomic Sci.">
        <title>Genome sequence of the moderately thermophilic, amino-acid-degrading and sulfur-reducing bacterium Thermovirga lienii type strain (Cas60314(T)).</title>
        <authorList>
            <person name="Goker M."/>
            <person name="Saunders E."/>
            <person name="Lapidus A."/>
            <person name="Nolan M."/>
            <person name="Lucas S."/>
            <person name="Hammon N."/>
            <person name="Deshpande S."/>
            <person name="Cheng J.F."/>
            <person name="Han C."/>
            <person name="Tapia R."/>
            <person name="Goodwin L.A."/>
            <person name="Pitluck S."/>
            <person name="Liolios K."/>
            <person name="Mavromatis K."/>
            <person name="Pagani I."/>
            <person name="Ivanova N."/>
            <person name="Mikhailova N."/>
            <person name="Pati A."/>
            <person name="Chen A."/>
            <person name="Palaniappan K."/>
            <person name="Land M."/>
            <person name="Chang Y.J."/>
            <person name="Jeffries C.D."/>
            <person name="Brambilla E.M."/>
            <person name="Rohde M."/>
            <person name="Spring S."/>
            <person name="Detter J.C."/>
            <person name="Woyke T."/>
            <person name="Bristow J."/>
            <person name="Eisen J.A."/>
            <person name="Markowitz V."/>
            <person name="Hugenholtz P."/>
            <person name="Kyrpides N.C."/>
            <person name="Klenk H.P."/>
        </authorList>
    </citation>
    <scope>NUCLEOTIDE SEQUENCE [LARGE SCALE GENOMIC DNA]</scope>
    <source>
        <strain evidence="8">ATCC BAA-1197 / DSM 17291 / Cas60314</strain>
    </source>
</reference>
<feature type="binding site" evidence="4">
    <location>
        <position position="339"/>
    </location>
    <ligand>
        <name>S-adenosyl-L-methionine</name>
        <dbReference type="ChEBI" id="CHEBI:59789"/>
    </ligand>
</feature>
<dbReference type="EC" id="2.1.1.-" evidence="7"/>
<dbReference type="SUPFAM" id="SSF50249">
    <property type="entry name" value="Nucleic acid-binding proteins"/>
    <property type="match status" value="1"/>
</dbReference>
<dbReference type="CDD" id="cd02440">
    <property type="entry name" value="AdoMet_MTases"/>
    <property type="match status" value="1"/>
</dbReference>
<gene>
    <name evidence="7" type="ordered locus">Tlie_0959</name>
</gene>
<reference evidence="8" key="1">
    <citation type="submission" date="2011-10" db="EMBL/GenBank/DDBJ databases">
        <title>The complete genome of chromosome of Thermovirga lienii DSM 17291.</title>
        <authorList>
            <consortium name="US DOE Joint Genome Institute (JGI-PGF)"/>
            <person name="Lucas S."/>
            <person name="Copeland A."/>
            <person name="Lapidus A."/>
            <person name="Glavina del Rio T."/>
            <person name="Dalin E."/>
            <person name="Tice H."/>
            <person name="Bruce D."/>
            <person name="Goodwin L."/>
            <person name="Pitluck S."/>
            <person name="Peters L."/>
            <person name="Mikhailova N."/>
            <person name="Saunders E."/>
            <person name="Kyrpides N."/>
            <person name="Mavromatis K."/>
            <person name="Ivanova N."/>
            <person name="Last F.I."/>
            <person name="Brettin T."/>
            <person name="Detter J.C."/>
            <person name="Han C."/>
            <person name="Larimer F."/>
            <person name="Land M."/>
            <person name="Hauser L."/>
            <person name="Markowitz V."/>
            <person name="Cheng J.-F."/>
            <person name="Hugenholtz P."/>
            <person name="Woyke T."/>
            <person name="Wu D."/>
            <person name="Spring S."/>
            <person name="Schroeder M."/>
            <person name="Brambilla E.-M."/>
            <person name="Klenk H.-P."/>
            <person name="Eisen J.A."/>
        </authorList>
    </citation>
    <scope>NUCLEOTIDE SEQUENCE [LARGE SCALE GENOMIC DNA]</scope>
    <source>
        <strain evidence="8">ATCC BAA-1197 / DSM 17291 / Cas60314</strain>
    </source>
</reference>
<dbReference type="PROSITE" id="PS01230">
    <property type="entry name" value="TRMA_1"/>
    <property type="match status" value="1"/>
</dbReference>
<evidence type="ECO:0000256" key="1">
    <source>
        <dbReference type="ARBA" id="ARBA00022603"/>
    </source>
</evidence>
<keyword evidence="8" id="KW-1185">Reference proteome</keyword>
<evidence type="ECO:0000259" key="6">
    <source>
        <dbReference type="PROSITE" id="PS50926"/>
    </source>
</evidence>
<dbReference type="Pfam" id="PF05958">
    <property type="entry name" value="tRNA_U5-meth_tr"/>
    <property type="match status" value="1"/>
</dbReference>
<evidence type="ECO:0000313" key="7">
    <source>
        <dbReference type="EMBL" id="AER66692.1"/>
    </source>
</evidence>
<evidence type="ECO:0000256" key="3">
    <source>
        <dbReference type="ARBA" id="ARBA00022691"/>
    </source>
</evidence>
<dbReference type="Proteomes" id="UP000005868">
    <property type="component" value="Chromosome"/>
</dbReference>
<dbReference type="STRING" id="580340.Tlie_0959"/>
<feature type="binding site" evidence="4">
    <location>
        <position position="318"/>
    </location>
    <ligand>
        <name>S-adenosyl-L-methionine</name>
        <dbReference type="ChEBI" id="CHEBI:59789"/>
    </ligand>
</feature>
<evidence type="ECO:0000256" key="5">
    <source>
        <dbReference type="PROSITE-ProRule" id="PRU10015"/>
    </source>
</evidence>
<name>G7V9Z2_THELD</name>
<dbReference type="PANTHER" id="PTHR11061">
    <property type="entry name" value="RNA M5U METHYLTRANSFERASE"/>
    <property type="match status" value="1"/>
</dbReference>
<dbReference type="InterPro" id="IPR030391">
    <property type="entry name" value="MeTrfase_TrmA_CS"/>
</dbReference>
<keyword evidence="3 4" id="KW-0949">S-adenosyl-L-methionine</keyword>
<feature type="active site" description="Nucleophile" evidence="4">
    <location>
        <position position="412"/>
    </location>
</feature>
<comment type="similarity">
    <text evidence="4">Belongs to the class I-like SAM-binding methyltransferase superfamily. RNA M5U methyltransferase family.</text>
</comment>
<dbReference type="EMBL" id="CP003096">
    <property type="protein sequence ID" value="AER66692.1"/>
    <property type="molecule type" value="Genomic_DNA"/>
</dbReference>
<dbReference type="Gene3D" id="2.40.50.140">
    <property type="entry name" value="Nucleic acid-binding proteins"/>
    <property type="match status" value="1"/>
</dbReference>
<evidence type="ECO:0000313" key="8">
    <source>
        <dbReference type="Proteomes" id="UP000005868"/>
    </source>
</evidence>
<dbReference type="KEGG" id="tli:Tlie_0959"/>
<feature type="domain" description="TRAM" evidence="6">
    <location>
        <begin position="2"/>
        <end position="62"/>
    </location>
</feature>
<dbReference type="SUPFAM" id="SSF53335">
    <property type="entry name" value="S-adenosyl-L-methionine-dependent methyltransferases"/>
    <property type="match status" value="1"/>
</dbReference>
<dbReference type="Gene3D" id="2.40.50.1070">
    <property type="match status" value="1"/>
</dbReference>
<dbReference type="Gene3D" id="3.40.50.150">
    <property type="entry name" value="Vaccinia Virus protein VP39"/>
    <property type="match status" value="1"/>
</dbReference>
<feature type="binding site" evidence="4">
    <location>
        <position position="289"/>
    </location>
    <ligand>
        <name>S-adenosyl-L-methionine</name>
        <dbReference type="ChEBI" id="CHEBI:59789"/>
    </ligand>
</feature>
<dbReference type="AlphaFoldDB" id="G7V9Z2"/>
<dbReference type="InterPro" id="IPR010280">
    <property type="entry name" value="U5_MeTrfase_fam"/>
</dbReference>
<keyword evidence="1 4" id="KW-0489">Methyltransferase</keyword>
<dbReference type="GO" id="GO:0070041">
    <property type="term" value="F:rRNA (uridine-C5-)-methyltransferase activity"/>
    <property type="evidence" value="ECO:0007669"/>
    <property type="project" value="TreeGrafter"/>
</dbReference>
<dbReference type="InterPro" id="IPR012340">
    <property type="entry name" value="NA-bd_OB-fold"/>
</dbReference>
<dbReference type="InterPro" id="IPR002792">
    <property type="entry name" value="TRAM_dom"/>
</dbReference>
<dbReference type="GO" id="GO:0070475">
    <property type="term" value="P:rRNA base methylation"/>
    <property type="evidence" value="ECO:0007669"/>
    <property type="project" value="TreeGrafter"/>
</dbReference>